<protein>
    <submittedName>
        <fullName evidence="2">Uncharacterized protein</fullName>
    </submittedName>
</protein>
<organism evidence="2 3">
    <name type="scientific">Cymbomonas tetramitiformis</name>
    <dbReference type="NCBI Taxonomy" id="36881"/>
    <lineage>
        <taxon>Eukaryota</taxon>
        <taxon>Viridiplantae</taxon>
        <taxon>Chlorophyta</taxon>
        <taxon>Pyramimonadophyceae</taxon>
        <taxon>Pyramimonadales</taxon>
        <taxon>Pyramimonadaceae</taxon>
        <taxon>Cymbomonas</taxon>
    </lineage>
</organism>
<dbReference type="EMBL" id="LGRX02001730">
    <property type="protein sequence ID" value="KAK3285638.1"/>
    <property type="molecule type" value="Genomic_DNA"/>
</dbReference>
<sequence>MRFAFWLVSLLLIGCEGCPYMGRLDASVRARMLEAQRLAQDGDLMWRKIATATETLEHFVHDTRHRQDLNTSRDIFWEVYDLHRRAKGEELVFVLGLAGYRTCLGLHKSLSGDSTHSEVLFDAVRDALKGHTDSSKGAYTVQLLIQAAAVAPYLHLGGESEISGHSAGYQFHQSLTRLKSSALNIVQAIVDSVTLLVELLNEHVRKIDQSMMMLFLEACIRLGPFGLITFWCVQTLLFTPSGQTMQCPLGFEGAVAKARRAKLKKKEN</sequence>
<feature type="signal peptide" evidence="1">
    <location>
        <begin position="1"/>
        <end position="17"/>
    </location>
</feature>
<dbReference type="AlphaFoldDB" id="A0AAE0GWX2"/>
<accession>A0AAE0GWX2</accession>
<name>A0AAE0GWX2_9CHLO</name>
<evidence type="ECO:0000256" key="1">
    <source>
        <dbReference type="SAM" id="SignalP"/>
    </source>
</evidence>
<comment type="caution">
    <text evidence="2">The sequence shown here is derived from an EMBL/GenBank/DDBJ whole genome shotgun (WGS) entry which is preliminary data.</text>
</comment>
<dbReference type="Proteomes" id="UP001190700">
    <property type="component" value="Unassembled WGS sequence"/>
</dbReference>
<dbReference type="PROSITE" id="PS51257">
    <property type="entry name" value="PROKAR_LIPOPROTEIN"/>
    <property type="match status" value="1"/>
</dbReference>
<feature type="chain" id="PRO_5042107991" evidence="1">
    <location>
        <begin position="18"/>
        <end position="268"/>
    </location>
</feature>
<proteinExistence type="predicted"/>
<keyword evidence="3" id="KW-1185">Reference proteome</keyword>
<reference evidence="2 3" key="1">
    <citation type="journal article" date="2015" name="Genome Biol. Evol.">
        <title>Comparative Genomics of a Bacterivorous Green Alga Reveals Evolutionary Causalities and Consequences of Phago-Mixotrophic Mode of Nutrition.</title>
        <authorList>
            <person name="Burns J.A."/>
            <person name="Paasch A."/>
            <person name="Narechania A."/>
            <person name="Kim E."/>
        </authorList>
    </citation>
    <scope>NUCLEOTIDE SEQUENCE [LARGE SCALE GENOMIC DNA]</scope>
    <source>
        <strain evidence="2 3">PLY_AMNH</strain>
    </source>
</reference>
<evidence type="ECO:0000313" key="2">
    <source>
        <dbReference type="EMBL" id="KAK3285638.1"/>
    </source>
</evidence>
<evidence type="ECO:0000313" key="3">
    <source>
        <dbReference type="Proteomes" id="UP001190700"/>
    </source>
</evidence>
<keyword evidence="1" id="KW-0732">Signal</keyword>
<gene>
    <name evidence="2" type="ORF">CYMTET_6768</name>
</gene>